<evidence type="ECO:0000313" key="1">
    <source>
        <dbReference type="EMBL" id="EXJ14095.1"/>
    </source>
</evidence>
<organism evidence="1 2">
    <name type="scientific">Imhoffiella purpurea</name>
    <dbReference type="NCBI Taxonomy" id="1249627"/>
    <lineage>
        <taxon>Bacteria</taxon>
        <taxon>Pseudomonadati</taxon>
        <taxon>Pseudomonadota</taxon>
        <taxon>Gammaproteobacteria</taxon>
        <taxon>Chromatiales</taxon>
        <taxon>Chromatiaceae</taxon>
        <taxon>Imhoffiella</taxon>
    </lineage>
</organism>
<dbReference type="AlphaFoldDB" id="W9VUN9"/>
<dbReference type="SUPFAM" id="SSF48452">
    <property type="entry name" value="TPR-like"/>
    <property type="match status" value="1"/>
</dbReference>
<dbReference type="InterPro" id="IPR011990">
    <property type="entry name" value="TPR-like_helical_dom_sf"/>
</dbReference>
<dbReference type="eggNOG" id="COG2909">
    <property type="taxonomic scope" value="Bacteria"/>
</dbReference>
<dbReference type="RefSeq" id="WP_043755704.1">
    <property type="nucleotide sequence ID" value="NZ_AONC01000048.1"/>
</dbReference>
<proteinExistence type="predicted"/>
<protein>
    <recommendedName>
        <fullName evidence="3">TIR domain-containing protein</fullName>
    </recommendedName>
</protein>
<evidence type="ECO:0000313" key="2">
    <source>
        <dbReference type="Proteomes" id="UP000019460"/>
    </source>
</evidence>
<accession>W9VUN9</accession>
<gene>
    <name evidence="1" type="ORF">D779_2980</name>
</gene>
<name>W9VUN9_9GAMM</name>
<dbReference type="Proteomes" id="UP000019460">
    <property type="component" value="Unassembled WGS sequence"/>
</dbReference>
<reference evidence="1 2" key="1">
    <citation type="submission" date="2012-11" db="EMBL/GenBank/DDBJ databases">
        <title>Genome assembly of Thiorhodococcus sp. AK35.</title>
        <authorList>
            <person name="Nupur N."/>
            <person name="Khatri I."/>
            <person name="Subramanian S."/>
            <person name="Pinnaka A."/>
        </authorList>
    </citation>
    <scope>NUCLEOTIDE SEQUENCE [LARGE SCALE GENOMIC DNA]</scope>
    <source>
        <strain evidence="1 2">AK35</strain>
    </source>
</reference>
<comment type="caution">
    <text evidence="1">The sequence shown here is derived from an EMBL/GenBank/DDBJ whole genome shotgun (WGS) entry which is preliminary data.</text>
</comment>
<dbReference type="OrthoDB" id="1426235at2"/>
<keyword evidence="2" id="KW-1185">Reference proteome</keyword>
<dbReference type="STRING" id="1249627.D779_2980"/>
<sequence length="289" mass="31973">MAPALRVFLSYSHRDETWKDRVAKHLGVLAGEGREVWDDRSGDAAWRMITRTTLADALHQQGETREALDVFAEAERQQAEWQPQHPLLYSLPGFRYCDLLLAGAEQAAWLGADGAGTGADPDRVGVCSAVARRAKQTLEWEEGMPGAPLLDFALHHLTLARCALYAERLKGRPPGPEAQEHSERALDRLRTAGDQDMLPLGLLTRAWLRHALGMPDAARADLDEAQRIAARGGMALHLVDCALTRARLFHDRAALAEARRLIEKHGYGRRLPELENAEAAAATWPQPKP</sequence>
<evidence type="ECO:0008006" key="3">
    <source>
        <dbReference type="Google" id="ProtNLM"/>
    </source>
</evidence>
<dbReference type="EMBL" id="AONC01000048">
    <property type="protein sequence ID" value="EXJ14095.1"/>
    <property type="molecule type" value="Genomic_DNA"/>
</dbReference>